<dbReference type="EMBL" id="MN740137">
    <property type="protein sequence ID" value="QHT89207.1"/>
    <property type="molecule type" value="Genomic_DNA"/>
</dbReference>
<dbReference type="AlphaFoldDB" id="A0A6C0I9Z3"/>
<name>A0A6C0I9Z3_9ZZZZ</name>
<protein>
    <submittedName>
        <fullName evidence="1">Uncharacterized protein</fullName>
    </submittedName>
</protein>
<accession>A0A6C0I9Z3</accession>
<sequence>MLYLIKINHFHDKLIKCELEFDSSYSDGQFRKQANNSKMLELFPDFEFTSLQFGLEKTIDHFIENYSTLRIMGPPSCE</sequence>
<evidence type="ECO:0000313" key="1">
    <source>
        <dbReference type="EMBL" id="QHT89207.1"/>
    </source>
</evidence>
<proteinExistence type="predicted"/>
<organism evidence="1">
    <name type="scientific">viral metagenome</name>
    <dbReference type="NCBI Taxonomy" id="1070528"/>
    <lineage>
        <taxon>unclassified sequences</taxon>
        <taxon>metagenomes</taxon>
        <taxon>organismal metagenomes</taxon>
    </lineage>
</organism>
<reference evidence="1" key="1">
    <citation type="journal article" date="2020" name="Nature">
        <title>Giant virus diversity and host interactions through global metagenomics.</title>
        <authorList>
            <person name="Schulz F."/>
            <person name="Roux S."/>
            <person name="Paez-Espino D."/>
            <person name="Jungbluth S."/>
            <person name="Walsh D.A."/>
            <person name="Denef V.J."/>
            <person name="McMahon K.D."/>
            <person name="Konstantinidis K.T."/>
            <person name="Eloe-Fadrosh E.A."/>
            <person name="Kyrpides N.C."/>
            <person name="Woyke T."/>
        </authorList>
    </citation>
    <scope>NUCLEOTIDE SEQUENCE</scope>
    <source>
        <strain evidence="1">GVMAG-M-3300023184-53</strain>
    </source>
</reference>